<reference evidence="3" key="1">
    <citation type="submission" date="2011-08" db="EMBL/GenBank/DDBJ databases">
        <authorList>
            <person name="Rombauts S."/>
        </authorList>
    </citation>
    <scope>NUCLEOTIDE SEQUENCE</scope>
    <source>
        <strain evidence="3">London</strain>
    </source>
</reference>
<feature type="transmembrane region" description="Helical" evidence="1">
    <location>
        <begin position="21"/>
        <end position="39"/>
    </location>
</feature>
<evidence type="ECO:0000313" key="2">
    <source>
        <dbReference type="EnsemblMetazoa" id="tetur09g00560.1"/>
    </source>
</evidence>
<evidence type="ECO:0000313" key="3">
    <source>
        <dbReference type="Proteomes" id="UP000015104"/>
    </source>
</evidence>
<keyword evidence="1" id="KW-0812">Transmembrane</keyword>
<keyword evidence="3" id="KW-1185">Reference proteome</keyword>
<feature type="transmembrane region" description="Helical" evidence="1">
    <location>
        <begin position="857"/>
        <end position="878"/>
    </location>
</feature>
<dbReference type="AlphaFoldDB" id="T1KCU8"/>
<organism evidence="2 3">
    <name type="scientific">Tetranychus urticae</name>
    <name type="common">Two-spotted spider mite</name>
    <dbReference type="NCBI Taxonomy" id="32264"/>
    <lineage>
        <taxon>Eukaryota</taxon>
        <taxon>Metazoa</taxon>
        <taxon>Ecdysozoa</taxon>
        <taxon>Arthropoda</taxon>
        <taxon>Chelicerata</taxon>
        <taxon>Arachnida</taxon>
        <taxon>Acari</taxon>
        <taxon>Acariformes</taxon>
        <taxon>Trombidiformes</taxon>
        <taxon>Prostigmata</taxon>
        <taxon>Eleutherengona</taxon>
        <taxon>Raphignathae</taxon>
        <taxon>Tetranychoidea</taxon>
        <taxon>Tetranychidae</taxon>
        <taxon>Tetranychus</taxon>
    </lineage>
</organism>
<name>T1KCU8_TETUR</name>
<dbReference type="Proteomes" id="UP000015104">
    <property type="component" value="Unassembled WGS sequence"/>
</dbReference>
<dbReference type="EnsemblMetazoa" id="tetur09g00560.1">
    <property type="protein sequence ID" value="tetur09g00560.1"/>
    <property type="gene ID" value="tetur09g00560"/>
</dbReference>
<keyword evidence="1" id="KW-0472">Membrane</keyword>
<evidence type="ECO:0000256" key="1">
    <source>
        <dbReference type="SAM" id="Phobius"/>
    </source>
</evidence>
<protein>
    <submittedName>
        <fullName evidence="2">Uncharacterized protein</fullName>
    </submittedName>
</protein>
<dbReference type="EMBL" id="CAEY01001996">
    <property type="status" value="NOT_ANNOTATED_CDS"/>
    <property type="molecule type" value="Genomic_DNA"/>
</dbReference>
<proteinExistence type="predicted"/>
<accession>T1KCU8</accession>
<reference evidence="2" key="2">
    <citation type="submission" date="2015-06" db="UniProtKB">
        <authorList>
            <consortium name="EnsemblMetazoa"/>
        </authorList>
    </citation>
    <scope>IDENTIFICATION</scope>
</reference>
<keyword evidence="1" id="KW-1133">Transmembrane helix</keyword>
<sequence length="986" mass="112467">MVKTWFESKFLRTKEPLSQPVIPVTLVFTCFVTVVFGHLSREPGLRFIQSSPSFISPEATKIEIDFKYPGFTDRAKIRYWQPSGLSYYVVFNGTHYASSNIINGKLVELCAPTMMAKNPAAFSHNSWKGFMIVHKCDSVRYGDHCVKSAFLSLFPCDVQTFFVPTISYDLKDVGTPLGIHGFGDYTYAYLALTNDRGTVSVTRACTEHWWTVPRGIIIPNYGAILKLKDCAETPTLPIFVKFFSAAQYIIVGYLDDGGSIHICVYKFAKINRQLDLSRKNCDKASQKPYLRAISAKGRNVSKCQLTDRPYSCWDSNYFNEMVYYNISKNYSATYIRFDEISVTPQNPIQDTFEFEITSPFNKWTLIIAQKNNVFIINGLEDIDQDINPVITRFNASLDYIHPQRNIIYLYHPNTFNVFIPRPIYSCNILPQHQCKLTLECDLCGLECVSQKNFKCPVWKKLAPSSVINPLILSNGVLEINFNPNGNVLNINVTLEATFNILIKINASYIPTTGRIVCKLNRLNNSIAFPYYKTINVFLTLIVSDNTQPSLTRTEYLELSDIVYLVDPLFGSILSQSIMIDHPSKIRFEYKRIATKHIVTVKIVANNLTFPCSTPNTETFIFNCLLNFPSGIYWPGYASIYVAGSFFQSFPLQANPYPIFHKTEWHNFPGYSVPFHFIGQYYNSFQDLKVNIKLANVTKPIELNCTVVSDSDIYCKFDSFPGKLPAFGNFVFYSHSNPLTLPNLSVNLNLPPAITSAVYSANTETIKISTSNYFTDYLLNTNITAIQCKSSCTEYKCDQIVFNYILNILTCKIKLEYGNKSTEWVSLVEIGSHRLNIVLTAQEEKKSVTPKIISSFKFSIITLLALSLLLILGLGIYYLRKEIDRFKLATVSTKFSDAHRTGSRKVASMSRLDSATKISEIDNPEMLTNQFAFFTKRILRSLSYPMGRRHKMRHPELWVQVIGVLHFEQFLGYTILTKNQRRLLYCQ</sequence>
<dbReference type="HOGENOM" id="CLU_302543_0_0_1"/>